<geneLocation type="plasmid" evidence="9">
    <name>unnamed</name>
</geneLocation>
<keyword evidence="7 8" id="KW-0449">Lipoprotein</keyword>
<gene>
    <name evidence="9" type="ORF">BOM_1105</name>
</gene>
<dbReference type="AlphaFoldDB" id="W5SG35"/>
<reference evidence="9" key="1">
    <citation type="submission" date="2013-02" db="EMBL/GenBank/DDBJ databases">
        <title>Comparative genomics of Borrelia species.</title>
        <authorList>
            <person name="Schwan T.G."/>
            <person name="Raffel S.J."/>
            <person name="Porcella S.F."/>
        </authorList>
    </citation>
    <scope>NUCLEOTIDE SEQUENCE</scope>
    <source>
        <strain evidence="9">FR64b</strain>
        <plasmid evidence="9">unnamed</plasmid>
    </source>
</reference>
<dbReference type="Pfam" id="PF00921">
    <property type="entry name" value="Lipoprotein_2"/>
    <property type="match status" value="1"/>
</dbReference>
<name>W5SG35_9SPIR</name>
<keyword evidence="3" id="KW-0732">Signal</keyword>
<keyword evidence="9" id="KW-0614">Plasmid</keyword>
<keyword evidence="5 8" id="KW-0564">Palmitate</keyword>
<protein>
    <recommendedName>
        <fullName evidence="8">Variable large protein</fullName>
    </recommendedName>
</protein>
<accession>W5SG35</accession>
<evidence type="ECO:0000256" key="4">
    <source>
        <dbReference type="ARBA" id="ARBA00023136"/>
    </source>
</evidence>
<comment type="function">
    <text evidence="1 8">The Vlp and Vsp proteins are antigenically distinct proteins, only one vlp or vsp gene is transcriptionally active at any one time. Switching between these genes is a mechanism of host immune response evasion.</text>
</comment>
<sequence>MVRIYLQVIVKNGANAAADADKAKAKDGTIAGAIALRAMTKDGKFANDNAGTAEIATAVKGVAVSAVTKALDKLTIVIRKTIDLWALRKLKKL</sequence>
<dbReference type="GO" id="GO:0009279">
    <property type="term" value="C:cell outer membrane"/>
    <property type="evidence" value="ECO:0007669"/>
    <property type="project" value="UniProtKB-SubCell"/>
</dbReference>
<evidence type="ECO:0000313" key="9">
    <source>
        <dbReference type="EMBL" id="AHH05648.1"/>
    </source>
</evidence>
<dbReference type="InterPro" id="IPR000680">
    <property type="entry name" value="Borrelia_lipo"/>
</dbReference>
<evidence type="ECO:0000256" key="3">
    <source>
        <dbReference type="ARBA" id="ARBA00022729"/>
    </source>
</evidence>
<dbReference type="EMBL" id="CP004227">
    <property type="protein sequence ID" value="AHH05648.1"/>
    <property type="molecule type" value="Genomic_DNA"/>
</dbReference>
<evidence type="ECO:0000256" key="1">
    <source>
        <dbReference type="ARBA" id="ARBA00003932"/>
    </source>
</evidence>
<keyword evidence="4 8" id="KW-0472">Membrane</keyword>
<evidence type="ECO:0000256" key="6">
    <source>
        <dbReference type="ARBA" id="ARBA00023237"/>
    </source>
</evidence>
<evidence type="ECO:0000256" key="2">
    <source>
        <dbReference type="ARBA" id="ARBA00004459"/>
    </source>
</evidence>
<keyword evidence="6 8" id="KW-0998">Cell outer membrane</keyword>
<evidence type="ECO:0000256" key="5">
    <source>
        <dbReference type="ARBA" id="ARBA00023139"/>
    </source>
</evidence>
<organism evidence="9">
    <name type="scientific">Borrelia miyamotoi FR64b</name>
    <dbReference type="NCBI Taxonomy" id="1292392"/>
    <lineage>
        <taxon>Bacteria</taxon>
        <taxon>Pseudomonadati</taxon>
        <taxon>Spirochaetota</taxon>
        <taxon>Spirochaetia</taxon>
        <taxon>Spirochaetales</taxon>
        <taxon>Borreliaceae</taxon>
        <taxon>Borrelia</taxon>
    </lineage>
</organism>
<comment type="subcellular location">
    <subcellularLocation>
        <location evidence="2 8">Cell outer membrane</location>
        <topology evidence="2 8">Lipid-anchor</topology>
    </subcellularLocation>
</comment>
<evidence type="ECO:0000256" key="7">
    <source>
        <dbReference type="ARBA" id="ARBA00023288"/>
    </source>
</evidence>
<dbReference type="SUPFAM" id="SSF74748">
    <property type="entry name" value="Variable surface antigen VlsE"/>
    <property type="match status" value="1"/>
</dbReference>
<proteinExistence type="predicted"/>
<dbReference type="HOGENOM" id="CLU_2477164_0_0_12"/>
<evidence type="ECO:0000256" key="8">
    <source>
        <dbReference type="RuleBase" id="RU363105"/>
    </source>
</evidence>